<feature type="region of interest" description="Disordered" evidence="1">
    <location>
        <begin position="59"/>
        <end position="78"/>
    </location>
</feature>
<name>A0A3P7M026_DIBLA</name>
<evidence type="ECO:0000313" key="3">
    <source>
        <dbReference type="Proteomes" id="UP000281553"/>
    </source>
</evidence>
<gene>
    <name evidence="2" type="ORF">DILT_LOCUS14101</name>
</gene>
<evidence type="ECO:0000256" key="1">
    <source>
        <dbReference type="SAM" id="MobiDB-lite"/>
    </source>
</evidence>
<sequence length="78" mass="9240">MFFCLKRHLSIFFSSLYLSFLRVAIMESILYPVTAEDVIALVNLWRQIAMQRQFEREERLKREQVPGARPSGPKEHTI</sequence>
<dbReference type="AlphaFoldDB" id="A0A3P7M026"/>
<accession>A0A3P7M026</accession>
<evidence type="ECO:0000313" key="2">
    <source>
        <dbReference type="EMBL" id="VDN22645.1"/>
    </source>
</evidence>
<keyword evidence="3" id="KW-1185">Reference proteome</keyword>
<dbReference type="EMBL" id="UYRU01072758">
    <property type="protein sequence ID" value="VDN22645.1"/>
    <property type="molecule type" value="Genomic_DNA"/>
</dbReference>
<proteinExistence type="predicted"/>
<reference evidence="2 3" key="1">
    <citation type="submission" date="2018-11" db="EMBL/GenBank/DDBJ databases">
        <authorList>
            <consortium name="Pathogen Informatics"/>
        </authorList>
    </citation>
    <scope>NUCLEOTIDE SEQUENCE [LARGE SCALE GENOMIC DNA]</scope>
</reference>
<protein>
    <submittedName>
        <fullName evidence="2">Uncharacterized protein</fullName>
    </submittedName>
</protein>
<organism evidence="2 3">
    <name type="scientific">Dibothriocephalus latus</name>
    <name type="common">Fish tapeworm</name>
    <name type="synonym">Diphyllobothrium latum</name>
    <dbReference type="NCBI Taxonomy" id="60516"/>
    <lineage>
        <taxon>Eukaryota</taxon>
        <taxon>Metazoa</taxon>
        <taxon>Spiralia</taxon>
        <taxon>Lophotrochozoa</taxon>
        <taxon>Platyhelminthes</taxon>
        <taxon>Cestoda</taxon>
        <taxon>Eucestoda</taxon>
        <taxon>Diphyllobothriidea</taxon>
        <taxon>Diphyllobothriidae</taxon>
        <taxon>Dibothriocephalus</taxon>
    </lineage>
</organism>
<dbReference type="Proteomes" id="UP000281553">
    <property type="component" value="Unassembled WGS sequence"/>
</dbReference>